<evidence type="ECO:0000313" key="3">
    <source>
        <dbReference type="EMBL" id="MCS2610088.1"/>
    </source>
</evidence>
<dbReference type="Pfam" id="PF11932">
    <property type="entry name" value="DUF3450"/>
    <property type="match status" value="1"/>
</dbReference>
<feature type="chain" id="PRO_5047215177" evidence="2">
    <location>
        <begin position="26"/>
        <end position="259"/>
    </location>
</feature>
<organism evidence="3 4">
    <name type="scientific">Halomonas dongshanensis</name>
    <dbReference type="NCBI Taxonomy" id="2890835"/>
    <lineage>
        <taxon>Bacteria</taxon>
        <taxon>Pseudomonadati</taxon>
        <taxon>Pseudomonadota</taxon>
        <taxon>Gammaproteobacteria</taxon>
        <taxon>Oceanospirillales</taxon>
        <taxon>Halomonadaceae</taxon>
        <taxon>Halomonas</taxon>
    </lineage>
</organism>
<dbReference type="EMBL" id="JAJISC010000005">
    <property type="protein sequence ID" value="MCS2610088.1"/>
    <property type="molecule type" value="Genomic_DNA"/>
</dbReference>
<feature type="coiled-coil region" evidence="1">
    <location>
        <begin position="39"/>
        <end position="105"/>
    </location>
</feature>
<evidence type="ECO:0000256" key="2">
    <source>
        <dbReference type="SAM" id="SignalP"/>
    </source>
</evidence>
<keyword evidence="2" id="KW-0732">Signal</keyword>
<protein>
    <submittedName>
        <fullName evidence="3">DUF3450 domain-containing protein</fullName>
    </submittedName>
</protein>
<name>A0ABT2EET2_9GAMM</name>
<keyword evidence="1" id="KW-0175">Coiled coil</keyword>
<comment type="caution">
    <text evidence="3">The sequence shown here is derived from an EMBL/GenBank/DDBJ whole genome shotgun (WGS) entry which is preliminary data.</text>
</comment>
<reference evidence="3" key="1">
    <citation type="submission" date="2021-11" db="EMBL/GenBank/DDBJ databases">
        <title>Halomonas sp., isolated from a coastal aquaculture zone in Dongshan Bay.</title>
        <authorList>
            <person name="Lin W."/>
        </authorList>
    </citation>
    <scope>NUCLEOTIDE SEQUENCE</scope>
    <source>
        <strain evidence="3">Yzlin-01</strain>
    </source>
</reference>
<accession>A0ABT2EET2</accession>
<dbReference type="Proteomes" id="UP001165542">
    <property type="component" value="Unassembled WGS sequence"/>
</dbReference>
<dbReference type="RefSeq" id="WP_259036587.1">
    <property type="nucleotide sequence ID" value="NZ_JAJISC010000005.1"/>
</dbReference>
<feature type="signal peptide" evidence="2">
    <location>
        <begin position="1"/>
        <end position="25"/>
    </location>
</feature>
<keyword evidence="4" id="KW-1185">Reference proteome</keyword>
<evidence type="ECO:0000256" key="1">
    <source>
        <dbReference type="SAM" id="Coils"/>
    </source>
</evidence>
<evidence type="ECO:0000313" key="4">
    <source>
        <dbReference type="Proteomes" id="UP001165542"/>
    </source>
</evidence>
<sequence>MLNRSLLATRRWCLAGVLVSGSLMASEETTEQATQGVDAQQAQAALQTQIDAADEQTREALEELRRLERETRRLDAASAALTGQLAEEAERQQRLATALDTLEETRADLPRIEEDMQTQLRAWIESDLPFLQGERLGRVLTTNETASSAERIAQLLDAWRLELDYGRKVDTWRGRLFPSDGEAREVSYLRLGRIGFYYLTPDGREGGVWDKASAEWQPLDEAARRQVRDGLRMADDQRAPDLLTLPLSITVSDAQEVSP</sequence>
<dbReference type="InterPro" id="IPR016866">
    <property type="entry name" value="UCP028069"/>
</dbReference>
<gene>
    <name evidence="3" type="ORF">LLY24_12260</name>
</gene>
<proteinExistence type="predicted"/>